<name>A0A4C1VZ74_EUMVA</name>
<gene>
    <name evidence="2" type="ORF">EVAR_40577_1</name>
</gene>
<dbReference type="OrthoDB" id="416454at2759"/>
<dbReference type="AlphaFoldDB" id="A0A4C1VZ74"/>
<sequence length="137" mass="15754">MRALNHNRDAGLDILIKKTINDRIYSLKHAGAPSRSANQGNAFPGYSRNNTPTDREYIEEEREAYQRTMCEDFCTLSKEIVRKEDCEIYVKTRGKFVTAALDEYAPLRTITRQAHLSKCSCLGNKRKDNHQKQAETN</sequence>
<keyword evidence="3" id="KW-1185">Reference proteome</keyword>
<protein>
    <submittedName>
        <fullName evidence="2">Uncharacterized protein</fullName>
    </submittedName>
</protein>
<evidence type="ECO:0000313" key="3">
    <source>
        <dbReference type="Proteomes" id="UP000299102"/>
    </source>
</evidence>
<evidence type="ECO:0000313" key="2">
    <source>
        <dbReference type="EMBL" id="GBP43137.1"/>
    </source>
</evidence>
<feature type="region of interest" description="Disordered" evidence="1">
    <location>
        <begin position="31"/>
        <end position="54"/>
    </location>
</feature>
<dbReference type="Proteomes" id="UP000299102">
    <property type="component" value="Unassembled WGS sequence"/>
</dbReference>
<comment type="caution">
    <text evidence="2">The sequence shown here is derived from an EMBL/GenBank/DDBJ whole genome shotgun (WGS) entry which is preliminary data.</text>
</comment>
<evidence type="ECO:0000256" key="1">
    <source>
        <dbReference type="SAM" id="MobiDB-lite"/>
    </source>
</evidence>
<dbReference type="EMBL" id="BGZK01000430">
    <property type="protein sequence ID" value="GBP43137.1"/>
    <property type="molecule type" value="Genomic_DNA"/>
</dbReference>
<organism evidence="2 3">
    <name type="scientific">Eumeta variegata</name>
    <name type="common">Bagworm moth</name>
    <name type="synonym">Eumeta japonica</name>
    <dbReference type="NCBI Taxonomy" id="151549"/>
    <lineage>
        <taxon>Eukaryota</taxon>
        <taxon>Metazoa</taxon>
        <taxon>Ecdysozoa</taxon>
        <taxon>Arthropoda</taxon>
        <taxon>Hexapoda</taxon>
        <taxon>Insecta</taxon>
        <taxon>Pterygota</taxon>
        <taxon>Neoptera</taxon>
        <taxon>Endopterygota</taxon>
        <taxon>Lepidoptera</taxon>
        <taxon>Glossata</taxon>
        <taxon>Ditrysia</taxon>
        <taxon>Tineoidea</taxon>
        <taxon>Psychidae</taxon>
        <taxon>Oiketicinae</taxon>
        <taxon>Eumeta</taxon>
    </lineage>
</organism>
<proteinExistence type="predicted"/>
<reference evidence="2 3" key="1">
    <citation type="journal article" date="2019" name="Commun. Biol.">
        <title>The bagworm genome reveals a unique fibroin gene that provides high tensile strength.</title>
        <authorList>
            <person name="Kono N."/>
            <person name="Nakamura H."/>
            <person name="Ohtoshi R."/>
            <person name="Tomita M."/>
            <person name="Numata K."/>
            <person name="Arakawa K."/>
        </authorList>
    </citation>
    <scope>NUCLEOTIDE SEQUENCE [LARGE SCALE GENOMIC DNA]</scope>
</reference>
<feature type="compositionally biased region" description="Polar residues" evidence="1">
    <location>
        <begin position="35"/>
        <end position="52"/>
    </location>
</feature>
<accession>A0A4C1VZ74</accession>